<evidence type="ECO:0000259" key="2">
    <source>
        <dbReference type="Pfam" id="PF01882"/>
    </source>
</evidence>
<keyword evidence="4" id="KW-1185">Reference proteome</keyword>
<proteinExistence type="predicted"/>
<evidence type="ECO:0000313" key="3">
    <source>
        <dbReference type="EMBL" id="QJY47934.1"/>
    </source>
</evidence>
<organism evidence="3 4">
    <name type="scientific">Pseudonocardia broussonetiae</name>
    <dbReference type="NCBI Taxonomy" id="2736640"/>
    <lineage>
        <taxon>Bacteria</taxon>
        <taxon>Bacillati</taxon>
        <taxon>Actinomycetota</taxon>
        <taxon>Actinomycetes</taxon>
        <taxon>Pseudonocardiales</taxon>
        <taxon>Pseudonocardiaceae</taxon>
        <taxon>Pseudonocardia</taxon>
    </lineage>
</organism>
<dbReference type="PANTHER" id="PTHR34351:SF1">
    <property type="entry name" value="SLR1927 PROTEIN"/>
    <property type="match status" value="1"/>
</dbReference>
<feature type="domain" description="DUF58" evidence="2">
    <location>
        <begin position="192"/>
        <end position="271"/>
    </location>
</feature>
<sequence length="378" mass="40122">MRLTARGVALLVCATVLLAAGVLLGLPVLRALAGVAAGAVLVAVVPALGRLRPSITRELHPDRVQRGTPAVAQLVVANPTDSRQSAFTAVERIGNTVQEIEIRSLPARGSTRRVYDLPTGRRGRIVVGPLVVQRSDLLGLARSRGEIGGTAELWVYPRRHAVRLAPAGRSRHHHEGDPPPFPMAGSMDMRSLREYVVGDEPRHLHWKATARTGQLMVREYVDPAQPWCVVVLDDRASALSPEAFDEAVEVAASILWESCEQDRPSLLCTTSGVVVDTAGGAVGARTVLDRLCELRQSDRPDRPLDPAVTAGRRGDGWFVHVGGIPSASTSVLAGRFGRGVAVDLSGTGSHAPTGGRTPTIIAVDAESAIGAWNAMAVR</sequence>
<accession>A0A6M6JIN9</accession>
<feature type="region of interest" description="Disordered" evidence="1">
    <location>
        <begin position="166"/>
        <end position="185"/>
    </location>
</feature>
<protein>
    <submittedName>
        <fullName evidence="3">DUF58 domain-containing protein</fullName>
    </submittedName>
</protein>
<dbReference type="InterPro" id="IPR002881">
    <property type="entry name" value="DUF58"/>
</dbReference>
<dbReference type="Proteomes" id="UP000505377">
    <property type="component" value="Chromosome"/>
</dbReference>
<name>A0A6M6JIN9_9PSEU</name>
<evidence type="ECO:0000313" key="4">
    <source>
        <dbReference type="Proteomes" id="UP000505377"/>
    </source>
</evidence>
<dbReference type="EMBL" id="CP053564">
    <property type="protein sequence ID" value="QJY47934.1"/>
    <property type="molecule type" value="Genomic_DNA"/>
</dbReference>
<dbReference type="PANTHER" id="PTHR34351">
    <property type="entry name" value="SLR1927 PROTEIN-RELATED"/>
    <property type="match status" value="1"/>
</dbReference>
<dbReference type="RefSeq" id="WP_172161091.1">
    <property type="nucleotide sequence ID" value="NZ_CP053564.1"/>
</dbReference>
<reference evidence="3 4" key="1">
    <citation type="submission" date="2020-05" db="EMBL/GenBank/DDBJ databases">
        <authorList>
            <person name="Mo P."/>
        </authorList>
    </citation>
    <scope>NUCLEOTIDE SEQUENCE [LARGE SCALE GENOMIC DNA]</scope>
    <source>
        <strain evidence="3 4">Gen01</strain>
    </source>
</reference>
<dbReference type="AlphaFoldDB" id="A0A6M6JIN9"/>
<dbReference type="Pfam" id="PF01882">
    <property type="entry name" value="DUF58"/>
    <property type="match status" value="1"/>
</dbReference>
<dbReference type="KEGG" id="pbro:HOP40_20800"/>
<gene>
    <name evidence="3" type="ORF">HOP40_20800</name>
</gene>
<evidence type="ECO:0000256" key="1">
    <source>
        <dbReference type="SAM" id="MobiDB-lite"/>
    </source>
</evidence>